<dbReference type="PANTHER" id="PTHR13557">
    <property type="entry name" value="COILED-COIL DOMAIN-CONTAINING PROTEIN 86"/>
    <property type="match status" value="1"/>
</dbReference>
<keyword evidence="16" id="KW-1185">Reference proteome</keyword>
<protein>
    <recommendedName>
        <fullName evidence="5">Coiled-coil domain-containing protein 86</fullName>
    </recommendedName>
</protein>
<reference evidence="15" key="1">
    <citation type="submission" date="2021-07" db="EMBL/GenBank/DDBJ databases">
        <authorList>
            <person name="Catto M.A."/>
            <person name="Jacobson A."/>
            <person name="Kennedy G."/>
            <person name="Labadie P."/>
            <person name="Hunt B.G."/>
            <person name="Srinivasan R."/>
        </authorList>
    </citation>
    <scope>NUCLEOTIDE SEQUENCE</scope>
    <source>
        <strain evidence="15">PL_HMW_Pooled</strain>
        <tissue evidence="15">Head</tissue>
    </source>
</reference>
<keyword evidence="9" id="KW-0597">Phosphoprotein</keyword>
<accession>A0AAE1HUS3</accession>
<sequence length="161" mass="18934">MTQETEADEVSLRIQSILSGSQPQEQYVKTSDSSSSDDDDDAAKKSSQVRGKRPGNRFWKKDRKRFSSVVATRGLKRITWNQKEKLRQELKHAKELSRSLKDERARVKQELRERRQENIKRREENARKAEIVQVIKNTSKLKRLKKKQLRTIEKRDTSGKV</sequence>
<evidence type="ECO:0000256" key="10">
    <source>
        <dbReference type="ARBA" id="ARBA00022934"/>
    </source>
</evidence>
<feature type="region of interest" description="Disordered" evidence="14">
    <location>
        <begin position="92"/>
        <end position="111"/>
    </location>
</feature>
<dbReference type="GO" id="GO:0006364">
    <property type="term" value="P:rRNA processing"/>
    <property type="evidence" value="ECO:0007669"/>
    <property type="project" value="UniProtKB-KW"/>
</dbReference>
<dbReference type="Proteomes" id="UP001219518">
    <property type="component" value="Unassembled WGS sequence"/>
</dbReference>
<evidence type="ECO:0000256" key="3">
    <source>
        <dbReference type="ARBA" id="ARBA00004604"/>
    </source>
</evidence>
<dbReference type="PANTHER" id="PTHR13557:SF1">
    <property type="entry name" value="COILED-COIL DOMAIN-CONTAINING PROTEIN 86"/>
    <property type="match status" value="1"/>
</dbReference>
<keyword evidence="12" id="KW-0539">Nucleus</keyword>
<evidence type="ECO:0000256" key="1">
    <source>
        <dbReference type="ARBA" id="ARBA00004090"/>
    </source>
</evidence>
<gene>
    <name evidence="15" type="ORF">KUF71_015426</name>
</gene>
<comment type="similarity">
    <text evidence="4">Belongs to the CGR1 family.</text>
</comment>
<feature type="region of interest" description="Disordered" evidence="14">
    <location>
        <begin position="1"/>
        <end position="60"/>
    </location>
</feature>
<reference evidence="15" key="2">
    <citation type="journal article" date="2023" name="BMC Genomics">
        <title>Pest status, molecular evolution, and epigenetic factors derived from the genome assembly of Frankliniella fusca, a thysanopteran phytovirus vector.</title>
        <authorList>
            <person name="Catto M.A."/>
            <person name="Labadie P.E."/>
            <person name="Jacobson A.L."/>
            <person name="Kennedy G.G."/>
            <person name="Srinivasan R."/>
            <person name="Hunt B.G."/>
        </authorList>
    </citation>
    <scope>NUCLEOTIDE SEQUENCE</scope>
    <source>
        <strain evidence="15">PL_HMW_Pooled</strain>
    </source>
</reference>
<organism evidence="15 16">
    <name type="scientific">Frankliniella fusca</name>
    <dbReference type="NCBI Taxonomy" id="407009"/>
    <lineage>
        <taxon>Eukaryota</taxon>
        <taxon>Metazoa</taxon>
        <taxon>Ecdysozoa</taxon>
        <taxon>Arthropoda</taxon>
        <taxon>Hexapoda</taxon>
        <taxon>Insecta</taxon>
        <taxon>Pterygota</taxon>
        <taxon>Neoptera</taxon>
        <taxon>Paraneoptera</taxon>
        <taxon>Thysanoptera</taxon>
        <taxon>Terebrantia</taxon>
        <taxon>Thripoidea</taxon>
        <taxon>Thripidae</taxon>
        <taxon>Frankliniella</taxon>
    </lineage>
</organism>
<evidence type="ECO:0000256" key="4">
    <source>
        <dbReference type="ARBA" id="ARBA00007869"/>
    </source>
</evidence>
<comment type="caution">
    <text evidence="15">The sequence shown here is derived from an EMBL/GenBank/DDBJ whole genome shotgun (WGS) entry which is preliminary data.</text>
</comment>
<evidence type="ECO:0000256" key="7">
    <source>
        <dbReference type="ARBA" id="ARBA00022517"/>
    </source>
</evidence>
<evidence type="ECO:0000256" key="11">
    <source>
        <dbReference type="ARBA" id="ARBA00023054"/>
    </source>
</evidence>
<comment type="function">
    <text evidence="13">Required for proper chromosome segregation during mitosis and error-free mitotic progression.</text>
</comment>
<keyword evidence="8" id="KW-0698">rRNA processing</keyword>
<dbReference type="InterPro" id="IPR026570">
    <property type="entry name" value="CCDC86"/>
</dbReference>
<keyword evidence="7" id="KW-0690">Ribosome biogenesis</keyword>
<keyword evidence="10" id="KW-0164">Citrullination</keyword>
<dbReference type="GO" id="GO:0005730">
    <property type="term" value="C:nucleolus"/>
    <property type="evidence" value="ECO:0007669"/>
    <property type="project" value="UniProtKB-SubCell"/>
</dbReference>
<evidence type="ECO:0000256" key="14">
    <source>
        <dbReference type="SAM" id="MobiDB-lite"/>
    </source>
</evidence>
<dbReference type="EMBL" id="JAHWGI010001278">
    <property type="protein sequence ID" value="KAK3927120.1"/>
    <property type="molecule type" value="Genomic_DNA"/>
</dbReference>
<evidence type="ECO:0000256" key="13">
    <source>
        <dbReference type="ARBA" id="ARBA00093307"/>
    </source>
</evidence>
<evidence type="ECO:0000313" key="16">
    <source>
        <dbReference type="Proteomes" id="UP001219518"/>
    </source>
</evidence>
<comment type="subcellular location">
    <subcellularLocation>
        <location evidence="2">Chromosome</location>
    </subcellularLocation>
    <subcellularLocation>
        <location evidence="3">Nucleus</location>
        <location evidence="3">Nucleolus</location>
    </subcellularLocation>
</comment>
<evidence type="ECO:0000256" key="8">
    <source>
        <dbReference type="ARBA" id="ARBA00022552"/>
    </source>
</evidence>
<feature type="compositionally biased region" description="Basic residues" evidence="14">
    <location>
        <begin position="50"/>
        <end position="60"/>
    </location>
</feature>
<dbReference type="Pfam" id="PF03879">
    <property type="entry name" value="Cgr1"/>
    <property type="match status" value="1"/>
</dbReference>
<comment type="function">
    <text evidence="1">Involved in nucleolar integrity and required for processing of the pre-rRNA for the 60S ribosome subunit.</text>
</comment>
<evidence type="ECO:0000256" key="6">
    <source>
        <dbReference type="ARBA" id="ARBA00022454"/>
    </source>
</evidence>
<evidence type="ECO:0000256" key="5">
    <source>
        <dbReference type="ARBA" id="ARBA00016738"/>
    </source>
</evidence>
<dbReference type="AlphaFoldDB" id="A0AAE1HUS3"/>
<name>A0AAE1HUS3_9NEOP</name>
<feature type="compositionally biased region" description="Polar residues" evidence="14">
    <location>
        <begin position="13"/>
        <end position="30"/>
    </location>
</feature>
<proteinExistence type="inferred from homology"/>
<evidence type="ECO:0000256" key="9">
    <source>
        <dbReference type="ARBA" id="ARBA00022553"/>
    </source>
</evidence>
<keyword evidence="11" id="KW-0175">Coiled coil</keyword>
<keyword evidence="6" id="KW-0158">Chromosome</keyword>
<evidence type="ECO:0000256" key="12">
    <source>
        <dbReference type="ARBA" id="ARBA00023242"/>
    </source>
</evidence>
<evidence type="ECO:0000256" key="2">
    <source>
        <dbReference type="ARBA" id="ARBA00004286"/>
    </source>
</evidence>
<evidence type="ECO:0000313" key="15">
    <source>
        <dbReference type="EMBL" id="KAK3927120.1"/>
    </source>
</evidence>
<dbReference type="InterPro" id="IPR005579">
    <property type="entry name" value="Cgr1-like"/>
</dbReference>
<dbReference type="GO" id="GO:0005694">
    <property type="term" value="C:chromosome"/>
    <property type="evidence" value="ECO:0007669"/>
    <property type="project" value="UniProtKB-SubCell"/>
</dbReference>